<evidence type="ECO:0000256" key="16">
    <source>
        <dbReference type="ARBA" id="ARBA00042156"/>
    </source>
</evidence>
<comment type="similarity">
    <text evidence="14 17">Belongs to the ABC transporter superfamily. UvrA family.</text>
</comment>
<evidence type="ECO:0000259" key="18">
    <source>
        <dbReference type="PROSITE" id="PS50893"/>
    </source>
</evidence>
<dbReference type="SUPFAM" id="SSF52540">
    <property type="entry name" value="P-loop containing nucleoside triphosphate hydrolases"/>
    <property type="match status" value="2"/>
</dbReference>
<evidence type="ECO:0000256" key="6">
    <source>
        <dbReference type="ARBA" id="ARBA00022763"/>
    </source>
</evidence>
<keyword evidence="4 17" id="KW-0677">Repeat</keyword>
<dbReference type="EMBL" id="CP035108">
    <property type="protein sequence ID" value="QAR34361.1"/>
    <property type="molecule type" value="Genomic_DNA"/>
</dbReference>
<evidence type="ECO:0000256" key="12">
    <source>
        <dbReference type="ARBA" id="ARBA00023125"/>
    </source>
</evidence>
<dbReference type="NCBIfam" id="NF001503">
    <property type="entry name" value="PRK00349.1"/>
    <property type="match status" value="1"/>
</dbReference>
<dbReference type="GO" id="GO:0016887">
    <property type="term" value="F:ATP hydrolysis activity"/>
    <property type="evidence" value="ECO:0007669"/>
    <property type="project" value="InterPro"/>
</dbReference>
<dbReference type="NCBIfam" id="TIGR00630">
    <property type="entry name" value="uvra"/>
    <property type="match status" value="1"/>
</dbReference>
<dbReference type="Gene3D" id="3.30.1490.20">
    <property type="entry name" value="ATP-grasp fold, A domain"/>
    <property type="match status" value="1"/>
</dbReference>
<feature type="binding site" evidence="17">
    <location>
        <begin position="639"/>
        <end position="646"/>
    </location>
    <ligand>
        <name>ATP</name>
        <dbReference type="ChEBI" id="CHEBI:30616"/>
    </ligand>
</feature>
<dbReference type="InterPro" id="IPR041102">
    <property type="entry name" value="UvrA_inter"/>
</dbReference>
<evidence type="ECO:0000256" key="13">
    <source>
        <dbReference type="ARBA" id="ARBA00023204"/>
    </source>
</evidence>
<keyword evidence="13 17" id="KW-0234">DNA repair</keyword>
<dbReference type="OrthoDB" id="9809851at2"/>
<protein>
    <recommendedName>
        <fullName evidence="15 17">UvrABC system protein A</fullName>
        <shortName evidence="17">UvrA protein</shortName>
    </recommendedName>
    <alternativeName>
        <fullName evidence="16 17">Excinuclease ABC subunit A</fullName>
    </alternativeName>
</protein>
<dbReference type="Pfam" id="PF17755">
    <property type="entry name" value="UvrA_DNA-bind"/>
    <property type="match status" value="1"/>
</dbReference>
<dbReference type="GO" id="GO:0008270">
    <property type="term" value="F:zinc ion binding"/>
    <property type="evidence" value="ECO:0007669"/>
    <property type="project" value="UniProtKB-UniRule"/>
</dbReference>
<dbReference type="Gene3D" id="3.40.50.300">
    <property type="entry name" value="P-loop containing nucleotide triphosphate hydrolases"/>
    <property type="match status" value="2"/>
</dbReference>
<dbReference type="Gene3D" id="1.20.1580.10">
    <property type="entry name" value="ABC transporter ATPase like domain"/>
    <property type="match status" value="2"/>
</dbReference>
<keyword evidence="9 17" id="KW-0862">Zinc</keyword>
<evidence type="ECO:0000256" key="7">
    <source>
        <dbReference type="ARBA" id="ARBA00022769"/>
    </source>
</evidence>
<keyword evidence="7 17" id="KW-0228">DNA excision</keyword>
<dbReference type="InterPro" id="IPR003439">
    <property type="entry name" value="ABC_transporter-like_ATP-bd"/>
</dbReference>
<accession>A0A3R5V338</accession>
<evidence type="ECO:0000256" key="2">
    <source>
        <dbReference type="ARBA" id="ARBA00022490"/>
    </source>
</evidence>
<dbReference type="GO" id="GO:0009380">
    <property type="term" value="C:excinuclease repair complex"/>
    <property type="evidence" value="ECO:0007669"/>
    <property type="project" value="InterPro"/>
</dbReference>
<dbReference type="Pfam" id="PF17760">
    <property type="entry name" value="UvrA_inter"/>
    <property type="match status" value="1"/>
</dbReference>
<evidence type="ECO:0000256" key="15">
    <source>
        <dbReference type="ARBA" id="ARBA00039316"/>
    </source>
</evidence>
<dbReference type="FunFam" id="3.40.50.300:FF:000028">
    <property type="entry name" value="UvrABC system protein A"/>
    <property type="match status" value="1"/>
</dbReference>
<name>A0A3R5V338_9BACT</name>
<feature type="domain" description="ABC transporter" evidence="18">
    <location>
        <begin position="595"/>
        <end position="935"/>
    </location>
</feature>
<dbReference type="GO" id="GO:0009432">
    <property type="term" value="P:SOS response"/>
    <property type="evidence" value="ECO:0007669"/>
    <property type="project" value="UniProtKB-UniRule"/>
</dbReference>
<dbReference type="GO" id="GO:0006289">
    <property type="term" value="P:nucleotide-excision repair"/>
    <property type="evidence" value="ECO:0007669"/>
    <property type="project" value="UniProtKB-UniRule"/>
</dbReference>
<evidence type="ECO:0000256" key="4">
    <source>
        <dbReference type="ARBA" id="ARBA00022737"/>
    </source>
</evidence>
<dbReference type="InterPro" id="IPR027417">
    <property type="entry name" value="P-loop_NTPase"/>
</dbReference>
<keyword evidence="5 17" id="KW-0547">Nucleotide-binding</keyword>
<feature type="binding site" evidence="17">
    <location>
        <begin position="37"/>
        <end position="44"/>
    </location>
    <ligand>
        <name>ATP</name>
        <dbReference type="ChEBI" id="CHEBI:30616"/>
    </ligand>
</feature>
<comment type="subcellular location">
    <subcellularLocation>
        <location evidence="1 17">Cytoplasm</location>
    </subcellularLocation>
</comment>
<keyword evidence="17" id="KW-0742">SOS response</keyword>
<keyword evidence="12 17" id="KW-0238">DNA-binding</keyword>
<dbReference type="GO" id="GO:0003677">
    <property type="term" value="F:DNA binding"/>
    <property type="evidence" value="ECO:0007669"/>
    <property type="project" value="UniProtKB-UniRule"/>
</dbReference>
<evidence type="ECO:0000256" key="17">
    <source>
        <dbReference type="HAMAP-Rule" id="MF_00205"/>
    </source>
</evidence>
<dbReference type="GO" id="GO:0009381">
    <property type="term" value="F:excinuclease ABC activity"/>
    <property type="evidence" value="ECO:0007669"/>
    <property type="project" value="UniProtKB-UniRule"/>
</dbReference>
<dbReference type="PROSITE" id="PS00211">
    <property type="entry name" value="ABC_TRANSPORTER_1"/>
    <property type="match status" value="2"/>
</dbReference>
<sequence length="938" mass="104846">MTKHSTNDNIIIKGARQHNLKNIDLEIPKNKLVVITGVSGSGKSTLAFDTLYAEGQRRYVESLSAYARQFLELMEKPDVDSIDFLSPAISIEQKSISKNPRSTVGTITEIYDYMRLLYARVGDVHCPSCGKRVESYSVQQIVDYITSHEDEARVEIYSPIVRGKKGEYKKVFEKLLKDGFVRVLVDGEQRRLEEEIELDKKIKHSISVSIDRLKLKDGLQRRLADSVETALKLSEGLAEIDVDGETRLFSEKFACPECNISIEEIEPRSFSFNNPFGACPECEGLGEKSVFDMDAVVPDPSLSIREGALKPWEQFDNFHHYNTLVAISQQFGIDMNMPFAKLTDAEKEIMLNGTDTPLKLETFRGEKKVQYEKKFDGVVGWLREKLYSDNMTDRETARRFMSSMDCPECKGARLKPTSLAVTVGGKNIYDTSELNIAEALDFFDNLYFEGFKKEVADKINTEIRRRLSFLKDVGLEYITLSRKSSTLSGGEAQRIRLATQIGSGLTGVLYVLDEPSIGLHQRDNDMLIATLKNLRDIGNSVLVVEHDEDTIAACDHVIDMGPGAGRKGGYIVFSGRPEEIRHCEASLTGAYLSGVKEIEIPKRKKPDKKRTLALKGAAEHNLKGIDIEIPLGLMVCVTGVSGSGKSTLIMDTLYPALMKRLHGTGMRGGVFTELSGAEHIDKVIDIDQSPIGRTPRSNPSTYTGIFTDMRDLFAQTPDAKKRGYKAGRFSFNVRYGRCETCQGEGYIKIEMHFLPDMYVKCDACGGKRYNRDTLDIRYKDKNISDVLDMTVNQAFEFFENVPKLKNKLEVLVNVGLGYIKLGQPATTLSGGEAQRVKLAKELMKRPTGKTVYIFDEPTTGLHFDDINKLVKIFRALTESGNTVIIIEHNLDVIKCADHIIDLGPEGGDGGGTIIFKGTPEKCAECAESYTGRYLKRKL</sequence>
<reference evidence="19 20" key="1">
    <citation type="submission" date="2019-01" db="EMBL/GenBank/DDBJ databases">
        <title>Geovibrio thiophilus DSM 11263, complete genome.</title>
        <authorList>
            <person name="Spring S."/>
            <person name="Bunk B."/>
            <person name="Sproer C."/>
        </authorList>
    </citation>
    <scope>NUCLEOTIDE SEQUENCE [LARGE SCALE GENOMIC DNA]</scope>
    <source>
        <strain evidence="19 20">DSM 11263</strain>
    </source>
</reference>
<keyword evidence="8 17" id="KW-0863">Zinc-finger</keyword>
<dbReference type="KEGG" id="gtl:EP073_13395"/>
<dbReference type="InterPro" id="IPR041552">
    <property type="entry name" value="UvrA_DNA-bd"/>
</dbReference>
<dbReference type="Proteomes" id="UP000287502">
    <property type="component" value="Chromosome"/>
</dbReference>
<dbReference type="HAMAP" id="MF_00205">
    <property type="entry name" value="UvrA"/>
    <property type="match status" value="1"/>
</dbReference>
<feature type="zinc finger region" description="C4-type" evidence="17">
    <location>
        <begin position="255"/>
        <end position="282"/>
    </location>
</feature>
<feature type="zinc finger region" description="C4-type" evidence="17">
    <location>
        <begin position="738"/>
        <end position="764"/>
    </location>
</feature>
<dbReference type="InterPro" id="IPR013815">
    <property type="entry name" value="ATP_grasp_subdomain_1"/>
</dbReference>
<evidence type="ECO:0000256" key="3">
    <source>
        <dbReference type="ARBA" id="ARBA00022723"/>
    </source>
</evidence>
<keyword evidence="2 17" id="KW-0963">Cytoplasm</keyword>
<keyword evidence="11 17" id="KW-0267">Excision nuclease</keyword>
<organism evidence="19 20">
    <name type="scientific">Geovibrio thiophilus</name>
    <dbReference type="NCBI Taxonomy" id="139438"/>
    <lineage>
        <taxon>Bacteria</taxon>
        <taxon>Pseudomonadati</taxon>
        <taxon>Deferribacterota</taxon>
        <taxon>Deferribacteres</taxon>
        <taxon>Deferribacterales</taxon>
        <taxon>Geovibrionaceae</taxon>
        <taxon>Geovibrio</taxon>
    </lineage>
</organism>
<evidence type="ECO:0000256" key="14">
    <source>
        <dbReference type="ARBA" id="ARBA00038000"/>
    </source>
</evidence>
<dbReference type="GO" id="GO:0005737">
    <property type="term" value="C:cytoplasm"/>
    <property type="evidence" value="ECO:0007669"/>
    <property type="project" value="UniProtKB-SubCell"/>
</dbReference>
<keyword evidence="6 17" id="KW-0227">DNA damage</keyword>
<dbReference type="InterPro" id="IPR004602">
    <property type="entry name" value="UvrA"/>
</dbReference>
<dbReference type="FunFam" id="1.20.1580.10:FF:000002">
    <property type="entry name" value="UvrABC system protein A"/>
    <property type="match status" value="1"/>
</dbReference>
<dbReference type="AlphaFoldDB" id="A0A3R5V338"/>
<comment type="function">
    <text evidence="17">The UvrABC repair system catalyzes the recognition and processing of DNA lesions. UvrA is an ATPase and a DNA-binding protein. A damage recognition complex composed of 2 UvrA and 2 UvrB subunits scans DNA for abnormalities. When the presence of a lesion has been verified by UvrB, the UvrA molecules dissociate.</text>
</comment>
<dbReference type="CDD" id="cd03270">
    <property type="entry name" value="ABC_UvrA_I"/>
    <property type="match status" value="1"/>
</dbReference>
<dbReference type="InterPro" id="IPR017871">
    <property type="entry name" value="ABC_transporter-like_CS"/>
</dbReference>
<keyword evidence="10 17" id="KW-0067">ATP-binding</keyword>
<evidence type="ECO:0000313" key="20">
    <source>
        <dbReference type="Proteomes" id="UP000287502"/>
    </source>
</evidence>
<evidence type="ECO:0000256" key="10">
    <source>
        <dbReference type="ARBA" id="ARBA00022840"/>
    </source>
</evidence>
<dbReference type="CDD" id="cd03271">
    <property type="entry name" value="ABC_UvrA_II"/>
    <property type="match status" value="1"/>
</dbReference>
<comment type="subunit">
    <text evidence="17">Forms a heterotetramer with UvrB during the search for lesions.</text>
</comment>
<evidence type="ECO:0000313" key="19">
    <source>
        <dbReference type="EMBL" id="QAR34361.1"/>
    </source>
</evidence>
<dbReference type="Gene3D" id="1.10.8.280">
    <property type="entry name" value="ABC transporter ATPase domain-like"/>
    <property type="match status" value="1"/>
</dbReference>
<dbReference type="PANTHER" id="PTHR43152">
    <property type="entry name" value="UVRABC SYSTEM PROTEIN A"/>
    <property type="match status" value="1"/>
</dbReference>
<keyword evidence="3 17" id="KW-0479">Metal-binding</keyword>
<keyword evidence="20" id="KW-1185">Reference proteome</keyword>
<evidence type="ECO:0000256" key="11">
    <source>
        <dbReference type="ARBA" id="ARBA00022881"/>
    </source>
</evidence>
<evidence type="ECO:0000256" key="5">
    <source>
        <dbReference type="ARBA" id="ARBA00022741"/>
    </source>
</evidence>
<gene>
    <name evidence="17 19" type="primary">uvrA</name>
    <name evidence="19" type="ORF">EP073_13395</name>
</gene>
<dbReference type="PROSITE" id="PS50893">
    <property type="entry name" value="ABC_TRANSPORTER_2"/>
    <property type="match status" value="1"/>
</dbReference>
<dbReference type="GO" id="GO:0005524">
    <property type="term" value="F:ATP binding"/>
    <property type="evidence" value="ECO:0007669"/>
    <property type="project" value="UniProtKB-UniRule"/>
</dbReference>
<dbReference type="PANTHER" id="PTHR43152:SF3">
    <property type="entry name" value="UVRABC SYSTEM PROTEIN A"/>
    <property type="match status" value="1"/>
</dbReference>
<dbReference type="RefSeq" id="WP_128467666.1">
    <property type="nucleotide sequence ID" value="NZ_CP035108.1"/>
</dbReference>
<evidence type="ECO:0000256" key="9">
    <source>
        <dbReference type="ARBA" id="ARBA00022833"/>
    </source>
</evidence>
<evidence type="ECO:0000256" key="1">
    <source>
        <dbReference type="ARBA" id="ARBA00004496"/>
    </source>
</evidence>
<proteinExistence type="inferred from homology"/>
<evidence type="ECO:0000256" key="8">
    <source>
        <dbReference type="ARBA" id="ARBA00022771"/>
    </source>
</evidence>